<evidence type="ECO:0000313" key="4">
    <source>
        <dbReference type="EMBL" id="KAF8820824.1"/>
    </source>
</evidence>
<feature type="domain" description="DUF547" evidence="3">
    <location>
        <begin position="346"/>
        <end position="459"/>
    </location>
</feature>
<dbReference type="SUPFAM" id="SSF52833">
    <property type="entry name" value="Thioredoxin-like"/>
    <property type="match status" value="1"/>
</dbReference>
<evidence type="ECO:0000259" key="3">
    <source>
        <dbReference type="Pfam" id="PF04784"/>
    </source>
</evidence>
<accession>A0ABQ7JA12</accession>
<dbReference type="PRINTS" id="PR00160">
    <property type="entry name" value="GLUTAREDOXIN"/>
</dbReference>
<proteinExistence type="predicted"/>
<protein>
    <recommendedName>
        <fullName evidence="6">Glutaredoxin domain-containing protein</fullName>
    </recommendedName>
</protein>
<sequence length="461" mass="51968">MSIFRHEMEESPASCYITIFGRRACAHCKKVKTILGEVAAYTFIDLDRFPEKRADMVSLTGKHTVPQVFFNNYHIGDAQQIQSYDDKRLKALFQYFSKEQDFATRAENPELLQTITSSEEIKETTTDTTHSSKTVESTSLGLDSRLQNHAGTLEDDVILDLSLDTLFPPIVITAADGKSKALSFLSVLITLQTELPLFRQSVKIFKLENSCFYARDACYILQKVFSLNSAEESVLLGQALVNLKVIAGVGHRNKFNDSKLIFKLSYVDISPRPTLNNSITYEWPSHVVDCGNVTKILEYNLSKCEDRHTNSTTGLIDYITFAEDKDYQSFHIATCALQRIDWNQLKDQDVKKAFFINTYNILTKHAFVEKGIPKSNLNRAKYFSTFGYDLGGVFFSFSAIENGILRGNKRAPYTFSKPIPPNDPRNTLIFSKCDCRIHFALNCGAASCPPVKTYNAGSINV</sequence>
<dbReference type="Gene3D" id="1.10.10.10">
    <property type="entry name" value="Winged helix-like DNA-binding domain superfamily/Winged helix DNA-binding domain"/>
    <property type="match status" value="1"/>
</dbReference>
<evidence type="ECO:0000256" key="1">
    <source>
        <dbReference type="SAM" id="MobiDB-lite"/>
    </source>
</evidence>
<dbReference type="Pfam" id="PF04784">
    <property type="entry name" value="DUF547"/>
    <property type="match status" value="1"/>
</dbReference>
<evidence type="ECO:0000313" key="5">
    <source>
        <dbReference type="Proteomes" id="UP000823046"/>
    </source>
</evidence>
<dbReference type="InterPro" id="IPR036249">
    <property type="entry name" value="Thioredoxin-like_sf"/>
</dbReference>
<comment type="caution">
    <text evidence="4">The sequence shown here is derived from an EMBL/GenBank/DDBJ whole genome shotgun (WGS) entry which is preliminary data.</text>
</comment>
<keyword evidence="5" id="KW-1185">Reference proteome</keyword>
<evidence type="ECO:0008006" key="6">
    <source>
        <dbReference type="Google" id="ProtNLM"/>
    </source>
</evidence>
<dbReference type="PANTHER" id="PTHR46361">
    <property type="entry name" value="ELECTRON CARRIER/ PROTEIN DISULFIDE OXIDOREDUCTASE"/>
    <property type="match status" value="1"/>
</dbReference>
<dbReference type="InterPro" id="IPR006869">
    <property type="entry name" value="DUF547"/>
</dbReference>
<dbReference type="PANTHER" id="PTHR46361:SF3">
    <property type="entry name" value="ELECTRON CARRIER_ PROTEIN DISULFIDE OXIDOREDUCTASE"/>
    <property type="match status" value="1"/>
</dbReference>
<feature type="region of interest" description="Disordered" evidence="1">
    <location>
        <begin position="115"/>
        <end position="134"/>
    </location>
</feature>
<evidence type="ECO:0000259" key="2">
    <source>
        <dbReference type="Pfam" id="PF00462"/>
    </source>
</evidence>
<name>A0ABQ7JA12_9APIC</name>
<feature type="domain" description="Glutaredoxin" evidence="2">
    <location>
        <begin position="17"/>
        <end position="75"/>
    </location>
</feature>
<dbReference type="Pfam" id="PF00462">
    <property type="entry name" value="Glutaredoxin"/>
    <property type="match status" value="1"/>
</dbReference>
<dbReference type="InterPro" id="IPR036388">
    <property type="entry name" value="WH-like_DNA-bd_sf"/>
</dbReference>
<organism evidence="4 5">
    <name type="scientific">Cardiosporidium cionae</name>
    <dbReference type="NCBI Taxonomy" id="476202"/>
    <lineage>
        <taxon>Eukaryota</taxon>
        <taxon>Sar</taxon>
        <taxon>Alveolata</taxon>
        <taxon>Apicomplexa</taxon>
        <taxon>Aconoidasida</taxon>
        <taxon>Nephromycida</taxon>
        <taxon>Cardiosporidium</taxon>
    </lineage>
</organism>
<dbReference type="Gene3D" id="3.40.30.10">
    <property type="entry name" value="Glutaredoxin"/>
    <property type="match status" value="1"/>
</dbReference>
<reference evidence="4 5" key="1">
    <citation type="journal article" date="2020" name="bioRxiv">
        <title>Metabolic contributions of an alphaproteobacterial endosymbiont in the apicomplexan Cardiosporidium cionae.</title>
        <authorList>
            <person name="Hunter E.S."/>
            <person name="Paight C.J."/>
            <person name="Lane C.E."/>
        </authorList>
    </citation>
    <scope>NUCLEOTIDE SEQUENCE [LARGE SCALE GENOMIC DNA]</scope>
    <source>
        <strain evidence="4">ESH_2018</strain>
    </source>
</reference>
<dbReference type="Proteomes" id="UP000823046">
    <property type="component" value="Unassembled WGS sequence"/>
</dbReference>
<gene>
    <name evidence="4" type="ORF">IE077_002768</name>
</gene>
<dbReference type="InterPro" id="IPR002109">
    <property type="entry name" value="Glutaredoxin"/>
</dbReference>
<dbReference type="InterPro" id="IPR014025">
    <property type="entry name" value="Glutaredoxin_subgr"/>
</dbReference>
<dbReference type="PROSITE" id="PS51354">
    <property type="entry name" value="GLUTAREDOXIN_2"/>
    <property type="match status" value="1"/>
</dbReference>
<dbReference type="EMBL" id="JADAQX010000293">
    <property type="protein sequence ID" value="KAF8820824.1"/>
    <property type="molecule type" value="Genomic_DNA"/>
</dbReference>